<dbReference type="Proteomes" id="UP000033187">
    <property type="component" value="Chromosome 1"/>
</dbReference>
<dbReference type="KEGG" id="fiy:BN1229_v1_3190"/>
<reference evidence="2" key="1">
    <citation type="submission" date="2015-02" db="EMBL/GenBank/DDBJ databases">
        <authorList>
            <person name="Chooi Y.-H."/>
        </authorList>
    </citation>
    <scope>NUCLEOTIDE SEQUENCE [LARGE SCALE GENOMIC DNA]</scope>
    <source>
        <strain evidence="2">strain Y</strain>
    </source>
</reference>
<evidence type="ECO:0000313" key="1">
    <source>
        <dbReference type="EMBL" id="CPR21757.1"/>
    </source>
</evidence>
<proteinExistence type="predicted"/>
<organism evidence="1 2">
    <name type="scientific">Candidatus Filomicrobium marinum</name>
    <dbReference type="NCBI Taxonomy" id="1608628"/>
    <lineage>
        <taxon>Bacteria</taxon>
        <taxon>Pseudomonadati</taxon>
        <taxon>Pseudomonadota</taxon>
        <taxon>Alphaproteobacteria</taxon>
        <taxon>Hyphomicrobiales</taxon>
        <taxon>Hyphomicrobiaceae</taxon>
        <taxon>Filomicrobium</taxon>
    </lineage>
</organism>
<sequence length="84" mass="9132">MGLTTSEDAPVADMRRCVFVFGASACAATASCRDGTRMRSRTHYRHPGIYCRDPTLGWGVRCAVLLHPSRRQPLILGSRGQAPG</sequence>
<gene>
    <name evidence="1" type="ORF">YBN1229_v1_3190</name>
</gene>
<evidence type="ECO:0000313" key="2">
    <source>
        <dbReference type="Proteomes" id="UP000033187"/>
    </source>
</evidence>
<name>A0A0D6JJ67_9HYPH</name>
<keyword evidence="2" id="KW-1185">Reference proteome</keyword>
<protein>
    <submittedName>
        <fullName evidence="1">Uncharacterized protein</fullName>
    </submittedName>
</protein>
<dbReference type="AlphaFoldDB" id="A0A0D6JJ67"/>
<dbReference type="EMBL" id="LN829119">
    <property type="protein sequence ID" value="CPR21757.1"/>
    <property type="molecule type" value="Genomic_DNA"/>
</dbReference>
<accession>A0A0D6JJ67</accession>